<dbReference type="Proteomes" id="UP000622604">
    <property type="component" value="Unassembled WGS sequence"/>
</dbReference>
<proteinExistence type="predicted"/>
<gene>
    <name evidence="1" type="ORF">GCM10011274_40280</name>
</gene>
<name>A0A8H9ID33_9ALTE</name>
<dbReference type="AlphaFoldDB" id="A0A8H9ID33"/>
<protein>
    <submittedName>
        <fullName evidence="1">Uncharacterized protein</fullName>
    </submittedName>
</protein>
<evidence type="ECO:0000313" key="2">
    <source>
        <dbReference type="Proteomes" id="UP000622604"/>
    </source>
</evidence>
<dbReference type="RefSeq" id="WP_013755369.1">
    <property type="nucleotide sequence ID" value="NZ_BMZC01000014.1"/>
</dbReference>
<dbReference type="EMBL" id="BMZC01000014">
    <property type="protein sequence ID" value="GGZ78075.1"/>
    <property type="molecule type" value="Genomic_DNA"/>
</dbReference>
<reference evidence="1" key="2">
    <citation type="submission" date="2020-09" db="EMBL/GenBank/DDBJ databases">
        <authorList>
            <person name="Sun Q."/>
            <person name="Kim S."/>
        </authorList>
    </citation>
    <scope>NUCLEOTIDE SEQUENCE</scope>
    <source>
        <strain evidence="1">KCTC 32337</strain>
    </source>
</reference>
<comment type="caution">
    <text evidence="1">The sequence shown here is derived from an EMBL/GenBank/DDBJ whole genome shotgun (WGS) entry which is preliminary data.</text>
</comment>
<organism evidence="1 2">
    <name type="scientific">Paraglaciecola chathamensis</name>
    <dbReference type="NCBI Taxonomy" id="368405"/>
    <lineage>
        <taxon>Bacteria</taxon>
        <taxon>Pseudomonadati</taxon>
        <taxon>Pseudomonadota</taxon>
        <taxon>Gammaproteobacteria</taxon>
        <taxon>Alteromonadales</taxon>
        <taxon>Alteromonadaceae</taxon>
        <taxon>Paraglaciecola</taxon>
    </lineage>
</organism>
<reference evidence="1" key="1">
    <citation type="journal article" date="2014" name="Int. J. Syst. Evol. Microbiol.">
        <title>Complete genome sequence of Corynebacterium casei LMG S-19264T (=DSM 44701T), isolated from a smear-ripened cheese.</title>
        <authorList>
            <consortium name="US DOE Joint Genome Institute (JGI-PGF)"/>
            <person name="Walter F."/>
            <person name="Albersmeier A."/>
            <person name="Kalinowski J."/>
            <person name="Ruckert C."/>
        </authorList>
    </citation>
    <scope>NUCLEOTIDE SEQUENCE</scope>
    <source>
        <strain evidence="1">KCTC 32337</strain>
    </source>
</reference>
<evidence type="ECO:0000313" key="1">
    <source>
        <dbReference type="EMBL" id="GGZ78075.1"/>
    </source>
</evidence>
<sequence>MLSIFRKIFRERAAKPEALELQTMPEAFKHFFEIDCITNVVAFTSERPKDELFMIPGWATRTKRFKDDKIIKNVITGSAGLLCYNLMNFENDIVDDEFINILERIEAKYSNSNNPWVPTLLECARLGITFNLYIESMEQEERIALQIARNDFYQSIKQDKQALKNWLIQRYLRLVDWIGAQNQVGQKLANC</sequence>
<accession>A0A8H9ID33</accession>